<organism evidence="3 4">
    <name type="scientific">Scylla paramamosain</name>
    <name type="common">Mud crab</name>
    <dbReference type="NCBI Taxonomy" id="85552"/>
    <lineage>
        <taxon>Eukaryota</taxon>
        <taxon>Metazoa</taxon>
        <taxon>Ecdysozoa</taxon>
        <taxon>Arthropoda</taxon>
        <taxon>Crustacea</taxon>
        <taxon>Multicrustacea</taxon>
        <taxon>Malacostraca</taxon>
        <taxon>Eumalacostraca</taxon>
        <taxon>Eucarida</taxon>
        <taxon>Decapoda</taxon>
        <taxon>Pleocyemata</taxon>
        <taxon>Brachyura</taxon>
        <taxon>Eubrachyura</taxon>
        <taxon>Portunoidea</taxon>
        <taxon>Portunidae</taxon>
        <taxon>Portuninae</taxon>
        <taxon>Scylla</taxon>
    </lineage>
</organism>
<keyword evidence="4" id="KW-1185">Reference proteome</keyword>
<dbReference type="AlphaFoldDB" id="A0AAW0TDL3"/>
<comment type="caution">
    <text evidence="3">The sequence shown here is derived from an EMBL/GenBank/DDBJ whole genome shotgun (WGS) entry which is preliminary data.</text>
</comment>
<evidence type="ECO:0000313" key="4">
    <source>
        <dbReference type="Proteomes" id="UP001487740"/>
    </source>
</evidence>
<dbReference type="GO" id="GO:0016020">
    <property type="term" value="C:membrane"/>
    <property type="evidence" value="ECO:0007669"/>
    <property type="project" value="InterPro"/>
</dbReference>
<sequence>MFVTPGEDLVGYMATLTSPILLPDFSCVRFWFKKAGEAPVSLRVVVTPGPAYLGEHFEVTLWVLPDTVTSDWQEGQLSIPHYSVDSIEVYIEAKRLEGDWNGGHNEGLIHIDDVEVTRSSECSTVPPEASTKTTTPSSHLTTTPRGSMSEVSCDFTNGDFCQWTSGSTNVKWLIESDIQNTHGVGPLADHTTGDGYFMSLTPTHDQNEGVAVIVTTELTATSAQDFCLRWWYHMDGSDVGTLSVHLITLKKEKDSVIWKKKGFQTAWWTEAFVGIHINENFVLEFKGSQGKNLLSNLAVDDIDMKTAVCPENLQTMKSDEVLCTFEQGNTCGMEVGLETGWTIVKSHTSDHTTGTDQGHVFELRGGSNPATSILKSPFITVEKTKCVGFYYWIGGTEDASLTISLEKDSGVSVGESVQLVKMAEPGWRAIEIGLYRYYGEQMKVMFTGSVGPNKDTVVAIDDVFVNLEMCSPRIAVQCYFENTTCLWMNDPNGLQWFTSDTSSGHTLNGPADDLSKEHYAIFEIVPHHQPGASARMISPTVTRSGIQFTHVLHLYIFCLL</sequence>
<dbReference type="Gene3D" id="2.60.120.200">
    <property type="match status" value="4"/>
</dbReference>
<dbReference type="SMART" id="SM00137">
    <property type="entry name" value="MAM"/>
    <property type="match status" value="2"/>
</dbReference>
<dbReference type="PANTHER" id="PTHR23282">
    <property type="entry name" value="APICAL ENDOSOMAL GLYCOPROTEIN PRECURSOR"/>
    <property type="match status" value="1"/>
</dbReference>
<dbReference type="PANTHER" id="PTHR23282:SF101">
    <property type="entry name" value="MAM DOMAIN-CONTAINING PROTEIN"/>
    <property type="match status" value="1"/>
</dbReference>
<reference evidence="3 4" key="1">
    <citation type="submission" date="2023-03" db="EMBL/GenBank/DDBJ databases">
        <title>High-quality genome of Scylla paramamosain provides insights in environmental adaptation.</title>
        <authorList>
            <person name="Zhang L."/>
        </authorList>
    </citation>
    <scope>NUCLEOTIDE SEQUENCE [LARGE SCALE GENOMIC DNA]</scope>
    <source>
        <strain evidence="3">LZ_2023a</strain>
        <tissue evidence="3">Muscle</tissue>
    </source>
</reference>
<feature type="region of interest" description="Disordered" evidence="1">
    <location>
        <begin position="123"/>
        <end position="146"/>
    </location>
</feature>
<proteinExistence type="predicted"/>
<dbReference type="Proteomes" id="UP001487740">
    <property type="component" value="Unassembled WGS sequence"/>
</dbReference>
<feature type="domain" description="MAM" evidence="2">
    <location>
        <begin position="1"/>
        <end position="124"/>
    </location>
</feature>
<evidence type="ECO:0000256" key="1">
    <source>
        <dbReference type="SAM" id="MobiDB-lite"/>
    </source>
</evidence>
<dbReference type="InterPro" id="IPR000998">
    <property type="entry name" value="MAM_dom"/>
</dbReference>
<dbReference type="SUPFAM" id="SSF49899">
    <property type="entry name" value="Concanavalin A-like lectins/glucanases"/>
    <property type="match status" value="3"/>
</dbReference>
<evidence type="ECO:0000313" key="3">
    <source>
        <dbReference type="EMBL" id="KAK8385441.1"/>
    </source>
</evidence>
<accession>A0AAW0TDL3</accession>
<protein>
    <recommendedName>
        <fullName evidence="2">MAM domain-containing protein</fullName>
    </recommendedName>
</protein>
<dbReference type="PROSITE" id="PS50060">
    <property type="entry name" value="MAM_2"/>
    <property type="match status" value="4"/>
</dbReference>
<dbReference type="Pfam" id="PF00629">
    <property type="entry name" value="MAM"/>
    <property type="match status" value="3"/>
</dbReference>
<evidence type="ECO:0000259" key="2">
    <source>
        <dbReference type="PROSITE" id="PS50060"/>
    </source>
</evidence>
<dbReference type="InterPro" id="IPR013320">
    <property type="entry name" value="ConA-like_dom_sf"/>
</dbReference>
<feature type="domain" description="MAM" evidence="2">
    <location>
        <begin position="321"/>
        <end position="472"/>
    </location>
</feature>
<feature type="compositionally biased region" description="Low complexity" evidence="1">
    <location>
        <begin position="130"/>
        <end position="143"/>
    </location>
</feature>
<dbReference type="InterPro" id="IPR051560">
    <property type="entry name" value="MAM_domain-containing"/>
</dbReference>
<feature type="domain" description="MAM" evidence="2">
    <location>
        <begin position="476"/>
        <end position="560"/>
    </location>
</feature>
<feature type="domain" description="MAM" evidence="2">
    <location>
        <begin position="151"/>
        <end position="311"/>
    </location>
</feature>
<dbReference type="CDD" id="cd06263">
    <property type="entry name" value="MAM"/>
    <property type="match status" value="1"/>
</dbReference>
<gene>
    <name evidence="3" type="ORF">O3P69_016333</name>
</gene>
<dbReference type="EMBL" id="JARAKH010000032">
    <property type="protein sequence ID" value="KAK8385441.1"/>
    <property type="molecule type" value="Genomic_DNA"/>
</dbReference>
<name>A0AAW0TDL3_SCYPA</name>